<evidence type="ECO:0000256" key="1">
    <source>
        <dbReference type="PROSITE-ProRule" id="PRU00047"/>
    </source>
</evidence>
<keyword evidence="1" id="KW-0479">Metal-binding</keyword>
<evidence type="ECO:0000259" key="3">
    <source>
        <dbReference type="PROSITE" id="PS50158"/>
    </source>
</evidence>
<dbReference type="InterPro" id="IPR001878">
    <property type="entry name" value="Znf_CCHC"/>
</dbReference>
<organism evidence="4">
    <name type="scientific">Solanum chilense</name>
    <name type="common">Tomato</name>
    <name type="synonym">Lycopersicon chilense</name>
    <dbReference type="NCBI Taxonomy" id="4083"/>
    <lineage>
        <taxon>Eukaryota</taxon>
        <taxon>Viridiplantae</taxon>
        <taxon>Streptophyta</taxon>
        <taxon>Embryophyta</taxon>
        <taxon>Tracheophyta</taxon>
        <taxon>Spermatophyta</taxon>
        <taxon>Magnoliopsida</taxon>
        <taxon>eudicotyledons</taxon>
        <taxon>Gunneridae</taxon>
        <taxon>Pentapetalae</taxon>
        <taxon>asterids</taxon>
        <taxon>lamiids</taxon>
        <taxon>Solanales</taxon>
        <taxon>Solanaceae</taxon>
        <taxon>Solanoideae</taxon>
        <taxon>Solaneae</taxon>
        <taxon>Solanum</taxon>
        <taxon>Solanum subgen. Lycopersicon</taxon>
    </lineage>
</organism>
<feature type="domain" description="CCHC-type" evidence="3">
    <location>
        <begin position="161"/>
        <end position="175"/>
    </location>
</feature>
<dbReference type="EMBL" id="RXGB01003023">
    <property type="protein sequence ID" value="TMW93358.1"/>
    <property type="molecule type" value="Genomic_DNA"/>
</dbReference>
<evidence type="ECO:0000313" key="4">
    <source>
        <dbReference type="EMBL" id="TMW93358.1"/>
    </source>
</evidence>
<evidence type="ECO:0000256" key="2">
    <source>
        <dbReference type="SAM" id="MobiDB-lite"/>
    </source>
</evidence>
<reference evidence="4" key="1">
    <citation type="submission" date="2019-05" db="EMBL/GenBank/DDBJ databases">
        <title>The de novo reference genome and transcriptome assemblies of the wild tomato species Solanum chilense.</title>
        <authorList>
            <person name="Stam R."/>
            <person name="Nosenko T."/>
            <person name="Hoerger A.C."/>
            <person name="Stephan W."/>
            <person name="Seidel M.A."/>
            <person name="Kuhn J.M.M."/>
            <person name="Haberer G."/>
            <person name="Tellier A."/>
        </authorList>
    </citation>
    <scope>NUCLEOTIDE SEQUENCE</scope>
    <source>
        <tissue evidence="4">Mature leaves</tissue>
    </source>
</reference>
<dbReference type="AlphaFoldDB" id="A0A6N2BHD6"/>
<feature type="compositionally biased region" description="Basic and acidic residues" evidence="2">
    <location>
        <begin position="89"/>
        <end position="106"/>
    </location>
</feature>
<proteinExistence type="predicted"/>
<keyword evidence="1" id="KW-0863">Zinc-finger</keyword>
<dbReference type="GO" id="GO:0003676">
    <property type="term" value="F:nucleic acid binding"/>
    <property type="evidence" value="ECO:0007669"/>
    <property type="project" value="InterPro"/>
</dbReference>
<name>A0A6N2BHD6_SOLCI</name>
<feature type="region of interest" description="Disordered" evidence="2">
    <location>
        <begin position="87"/>
        <end position="133"/>
    </location>
</feature>
<protein>
    <recommendedName>
        <fullName evidence="3">CCHC-type domain-containing protein</fullName>
    </recommendedName>
</protein>
<sequence>MTQDQVVTSHAQAMMTQYNQGVGPQVNPYASTPASRIRDFMRMNPPTFHRTKVDEDPEGFINEVLKVVDATVVTSKEKAEIDAYQLNDMNRDGKRPRLDELSETKSKKGFYNKDSPMVSKDSVPNQNYQGGNGSGSTFERFRYTTCWKNHLDKCLNSTDGCFGCGNRGHKMRDCPILKVKGKDTNQAPQDGLHPNTQTRTFLYVTS</sequence>
<gene>
    <name evidence="4" type="ORF">EJD97_011835</name>
</gene>
<comment type="caution">
    <text evidence="4">The sequence shown here is derived from an EMBL/GenBank/DDBJ whole genome shotgun (WGS) entry which is preliminary data.</text>
</comment>
<keyword evidence="1" id="KW-0862">Zinc</keyword>
<dbReference type="GO" id="GO:0008270">
    <property type="term" value="F:zinc ion binding"/>
    <property type="evidence" value="ECO:0007669"/>
    <property type="project" value="UniProtKB-KW"/>
</dbReference>
<dbReference type="PROSITE" id="PS50158">
    <property type="entry name" value="ZF_CCHC"/>
    <property type="match status" value="1"/>
</dbReference>
<accession>A0A6N2BHD6</accession>
<dbReference type="SMART" id="SM00343">
    <property type="entry name" value="ZnF_C2HC"/>
    <property type="match status" value="1"/>
</dbReference>